<keyword evidence="6" id="KW-0687">Ribonucleoprotein</keyword>
<comment type="subcellular location">
    <subcellularLocation>
        <location evidence="1">Mitochondrion</location>
    </subcellularLocation>
</comment>
<dbReference type="InterPro" id="IPR026299">
    <property type="entry name" value="MRP-S31"/>
</dbReference>
<gene>
    <name evidence="9" type="ORF">NQ317_012407</name>
</gene>
<dbReference type="EMBL" id="JAPWTJ010000494">
    <property type="protein sequence ID" value="KAJ8977906.1"/>
    <property type="molecule type" value="Genomic_DNA"/>
</dbReference>
<comment type="caution">
    <text evidence="9">The sequence shown here is derived from an EMBL/GenBank/DDBJ whole genome shotgun (WGS) entry which is preliminary data.</text>
</comment>
<keyword evidence="5" id="KW-0496">Mitochondrion</keyword>
<evidence type="ECO:0000256" key="2">
    <source>
        <dbReference type="ARBA" id="ARBA00011057"/>
    </source>
</evidence>
<evidence type="ECO:0000256" key="1">
    <source>
        <dbReference type="ARBA" id="ARBA00004173"/>
    </source>
</evidence>
<evidence type="ECO:0000256" key="7">
    <source>
        <dbReference type="ARBA" id="ARBA00035133"/>
    </source>
</evidence>
<organism evidence="9 10">
    <name type="scientific">Molorchus minor</name>
    <dbReference type="NCBI Taxonomy" id="1323400"/>
    <lineage>
        <taxon>Eukaryota</taxon>
        <taxon>Metazoa</taxon>
        <taxon>Ecdysozoa</taxon>
        <taxon>Arthropoda</taxon>
        <taxon>Hexapoda</taxon>
        <taxon>Insecta</taxon>
        <taxon>Pterygota</taxon>
        <taxon>Neoptera</taxon>
        <taxon>Endopterygota</taxon>
        <taxon>Coleoptera</taxon>
        <taxon>Polyphaga</taxon>
        <taxon>Cucujiformia</taxon>
        <taxon>Chrysomeloidea</taxon>
        <taxon>Cerambycidae</taxon>
        <taxon>Lamiinae</taxon>
        <taxon>Monochamini</taxon>
        <taxon>Molorchus</taxon>
    </lineage>
</organism>
<dbReference type="Pfam" id="PF15433">
    <property type="entry name" value="MRP-S31"/>
    <property type="match status" value="1"/>
</dbReference>
<evidence type="ECO:0000256" key="6">
    <source>
        <dbReference type="ARBA" id="ARBA00023274"/>
    </source>
</evidence>
<keyword evidence="3" id="KW-0809">Transit peptide</keyword>
<evidence type="ECO:0000256" key="3">
    <source>
        <dbReference type="ARBA" id="ARBA00022946"/>
    </source>
</evidence>
<evidence type="ECO:0000256" key="4">
    <source>
        <dbReference type="ARBA" id="ARBA00022980"/>
    </source>
</evidence>
<evidence type="ECO:0000256" key="5">
    <source>
        <dbReference type="ARBA" id="ARBA00023128"/>
    </source>
</evidence>
<comment type="similarity">
    <text evidence="2">Belongs to the mitochondrion-specific ribosomal protein mS31 family.</text>
</comment>
<proteinExistence type="inferred from homology"/>
<keyword evidence="4" id="KW-0689">Ribosomal protein</keyword>
<evidence type="ECO:0000313" key="10">
    <source>
        <dbReference type="Proteomes" id="UP001162164"/>
    </source>
</evidence>
<evidence type="ECO:0000256" key="8">
    <source>
        <dbReference type="ARBA" id="ARBA00035363"/>
    </source>
</evidence>
<dbReference type="PANTHER" id="PTHR13231">
    <property type="entry name" value="MITOCHONDRIAL RIBOSOMAL PROTEIN S31"/>
    <property type="match status" value="1"/>
</dbReference>
<reference evidence="9" key="1">
    <citation type="journal article" date="2023" name="Insect Mol. Biol.">
        <title>Genome sequencing provides insights into the evolution of gene families encoding plant cell wall-degrading enzymes in longhorned beetles.</title>
        <authorList>
            <person name="Shin N.R."/>
            <person name="Okamura Y."/>
            <person name="Kirsch R."/>
            <person name="Pauchet Y."/>
        </authorList>
    </citation>
    <scope>NUCLEOTIDE SEQUENCE</scope>
    <source>
        <strain evidence="9">MMC_N1</strain>
    </source>
</reference>
<keyword evidence="10" id="KW-1185">Reference proteome</keyword>
<protein>
    <recommendedName>
        <fullName evidence="7">Small ribosomal subunit protein mS31</fullName>
    </recommendedName>
    <alternativeName>
        <fullName evidence="8">28S ribosomal protein S31, mitochondrial</fullName>
    </alternativeName>
</protein>
<evidence type="ECO:0000313" key="9">
    <source>
        <dbReference type="EMBL" id="KAJ8977906.1"/>
    </source>
</evidence>
<name>A0ABQ9JJ40_9CUCU</name>
<dbReference type="Proteomes" id="UP001162164">
    <property type="component" value="Unassembled WGS sequence"/>
</dbReference>
<accession>A0ABQ9JJ40</accession>
<dbReference type="PANTHER" id="PTHR13231:SF3">
    <property type="entry name" value="SMALL RIBOSOMAL SUBUNIT PROTEIN MS31"/>
    <property type="match status" value="1"/>
</dbReference>
<sequence length="202" mass="23710">MKIDRETKSVKVSRAEQVRSLLQQVKSKTKVAADTTIEKRPRKPVPQRITPNIAVDKINLFGSKPLGIFSNKDMRESTENKTWQALYERDLKLAVTHPPSNYFQQMILWTEQGKLWKFPIDNEQDLEEEKKVYFTEHIFLEDYLEPWCPPKGTYTAFYGIVEAKKEHIDWYKNYFEEKRKILEEVGAIPAAADKAQTQKTLE</sequence>